<dbReference type="Pfam" id="PF03357">
    <property type="entry name" value="Snf7"/>
    <property type="match status" value="1"/>
</dbReference>
<comment type="caution">
    <text evidence="5">The sequence shown here is derived from an EMBL/GenBank/DDBJ whole genome shotgun (WGS) entry which is preliminary data.</text>
</comment>
<gene>
    <name evidence="5" type="ORF">BCR44DRAFT_1417575</name>
</gene>
<feature type="compositionally biased region" description="Polar residues" evidence="4">
    <location>
        <begin position="14"/>
        <end position="24"/>
    </location>
</feature>
<dbReference type="PANTHER" id="PTHR22761:SF12">
    <property type="entry name" value="CHARGED MULTIVESICULAR BODY PROTEIN 5"/>
    <property type="match status" value="1"/>
</dbReference>
<evidence type="ECO:0000313" key="6">
    <source>
        <dbReference type="Proteomes" id="UP000193411"/>
    </source>
</evidence>
<dbReference type="EMBL" id="MCFL01000073">
    <property type="protein sequence ID" value="ORZ30840.1"/>
    <property type="molecule type" value="Genomic_DNA"/>
</dbReference>
<dbReference type="GO" id="GO:0005771">
    <property type="term" value="C:multivesicular body"/>
    <property type="evidence" value="ECO:0007669"/>
    <property type="project" value="TreeGrafter"/>
</dbReference>
<evidence type="ECO:0000256" key="3">
    <source>
        <dbReference type="SAM" id="Coils"/>
    </source>
</evidence>
<protein>
    <submittedName>
        <fullName evidence="5">Snf7-domain-containing protein</fullName>
    </submittedName>
</protein>
<dbReference type="GO" id="GO:0032511">
    <property type="term" value="P:late endosome to vacuole transport via multivesicular body sorting pathway"/>
    <property type="evidence" value="ECO:0007669"/>
    <property type="project" value="TreeGrafter"/>
</dbReference>
<feature type="region of interest" description="Disordered" evidence="4">
    <location>
        <begin position="1"/>
        <end position="24"/>
    </location>
</feature>
<accession>A0A1Y2H8D5</accession>
<name>A0A1Y2H8D5_9FUNG</name>
<keyword evidence="6" id="KW-1185">Reference proteome</keyword>
<proteinExistence type="inferred from homology"/>
<organism evidence="5 6">
    <name type="scientific">Catenaria anguillulae PL171</name>
    <dbReference type="NCBI Taxonomy" id="765915"/>
    <lineage>
        <taxon>Eukaryota</taxon>
        <taxon>Fungi</taxon>
        <taxon>Fungi incertae sedis</taxon>
        <taxon>Blastocladiomycota</taxon>
        <taxon>Blastocladiomycetes</taxon>
        <taxon>Blastocladiales</taxon>
        <taxon>Catenariaceae</taxon>
        <taxon>Catenaria</taxon>
    </lineage>
</organism>
<dbReference type="InterPro" id="IPR005024">
    <property type="entry name" value="Snf7_fam"/>
</dbReference>
<feature type="region of interest" description="Disordered" evidence="4">
    <location>
        <begin position="177"/>
        <end position="224"/>
    </location>
</feature>
<evidence type="ECO:0000256" key="1">
    <source>
        <dbReference type="ARBA" id="ARBA00006190"/>
    </source>
</evidence>
<dbReference type="AlphaFoldDB" id="A0A1Y2H8D5"/>
<evidence type="ECO:0000313" key="5">
    <source>
        <dbReference type="EMBL" id="ORZ30840.1"/>
    </source>
</evidence>
<reference evidence="5 6" key="1">
    <citation type="submission" date="2016-07" db="EMBL/GenBank/DDBJ databases">
        <title>Pervasive Adenine N6-methylation of Active Genes in Fungi.</title>
        <authorList>
            <consortium name="DOE Joint Genome Institute"/>
            <person name="Mondo S.J."/>
            <person name="Dannebaum R.O."/>
            <person name="Kuo R.C."/>
            <person name="Labutti K."/>
            <person name="Haridas S."/>
            <person name="Kuo A."/>
            <person name="Salamov A."/>
            <person name="Ahrendt S.R."/>
            <person name="Lipzen A."/>
            <person name="Sullivan W."/>
            <person name="Andreopoulos W.B."/>
            <person name="Clum A."/>
            <person name="Lindquist E."/>
            <person name="Daum C."/>
            <person name="Ramamoorthy G.K."/>
            <person name="Gryganskyi A."/>
            <person name="Culley D."/>
            <person name="Magnuson J.K."/>
            <person name="James T.Y."/>
            <person name="O'Malley M.A."/>
            <person name="Stajich J.E."/>
            <person name="Spatafora J.W."/>
            <person name="Visel A."/>
            <person name="Grigoriev I.V."/>
        </authorList>
    </citation>
    <scope>NUCLEOTIDE SEQUENCE [LARGE SCALE GENOMIC DNA]</scope>
    <source>
        <strain evidence="5 6">PL171</strain>
    </source>
</reference>
<dbReference type="Gene3D" id="6.10.250.1710">
    <property type="match status" value="1"/>
</dbReference>
<evidence type="ECO:0000256" key="4">
    <source>
        <dbReference type="SAM" id="MobiDB-lite"/>
    </source>
</evidence>
<feature type="coiled-coil region" evidence="3">
    <location>
        <begin position="27"/>
        <end position="54"/>
    </location>
</feature>
<comment type="similarity">
    <text evidence="1">Belongs to the SNF7 family.</text>
</comment>
<dbReference type="PANTHER" id="PTHR22761">
    <property type="entry name" value="CHARGED MULTIVESICULAR BODY PROTEIN"/>
    <property type="match status" value="1"/>
</dbReference>
<dbReference type="Gene3D" id="1.10.287.1060">
    <property type="entry name" value="ESAT-6-like"/>
    <property type="match status" value="1"/>
</dbReference>
<evidence type="ECO:0000256" key="2">
    <source>
        <dbReference type="ARBA" id="ARBA00023054"/>
    </source>
</evidence>
<dbReference type="STRING" id="765915.A0A1Y2H8D5"/>
<keyword evidence="2 3" id="KW-0175">Coiled coil</keyword>
<dbReference type="OrthoDB" id="3973241at2759"/>
<sequence length="224" mass="24956">MNRFFGTAKPKATPSLNDAISSTDARADSVEVKIRKLDAELARYKDQMAKMRDGPSKNAIKQRAMRVLKQRKLYEGQRDTLMQQSFNMEQAAMATENLKNTAATVDAMRVANAEIKKQYKGINIEKIEKIQDEMDDLLYAANELQDVLGRSYGLPDDIDEADLEAELEALGDELLMEDEEVPSYLQEPDVPLSMPNAADLQDPTLAPAEPAQKQPDPNAPLKAT</sequence>
<dbReference type="Proteomes" id="UP000193411">
    <property type="component" value="Unassembled WGS sequence"/>
</dbReference>
<dbReference type="GO" id="GO:0006900">
    <property type="term" value="P:vesicle budding from membrane"/>
    <property type="evidence" value="ECO:0007669"/>
    <property type="project" value="TreeGrafter"/>
</dbReference>